<keyword evidence="1" id="KW-1133">Transmembrane helix</keyword>
<evidence type="ECO:0000313" key="3">
    <source>
        <dbReference type="Proteomes" id="UP000198995"/>
    </source>
</evidence>
<evidence type="ECO:0000313" key="2">
    <source>
        <dbReference type="EMBL" id="SDD83168.1"/>
    </source>
</evidence>
<sequence length="107" mass="11727">MKQYVVDPSSNTIMKEEQERIDGKVALAICVALVTFVTLLIMSLLPNRRRTLQTAKQAVTHLRKEDLLAQLSQGAGSAASVGKEAVKSVRDQGLCKKCLCPLGRLFK</sequence>
<organism evidence="2 3">
    <name type="scientific">Peptococcus niger</name>
    <dbReference type="NCBI Taxonomy" id="2741"/>
    <lineage>
        <taxon>Bacteria</taxon>
        <taxon>Bacillati</taxon>
        <taxon>Bacillota</taxon>
        <taxon>Clostridia</taxon>
        <taxon>Eubacteriales</taxon>
        <taxon>Peptococcaceae</taxon>
        <taxon>Peptococcus</taxon>
    </lineage>
</organism>
<dbReference type="EMBL" id="FNAF01000008">
    <property type="protein sequence ID" value="SDD83168.1"/>
    <property type="molecule type" value="Genomic_DNA"/>
</dbReference>
<feature type="transmembrane region" description="Helical" evidence="1">
    <location>
        <begin position="25"/>
        <end position="45"/>
    </location>
</feature>
<dbReference type="Proteomes" id="UP000198995">
    <property type="component" value="Unassembled WGS sequence"/>
</dbReference>
<keyword evidence="3" id="KW-1185">Reference proteome</keyword>
<gene>
    <name evidence="2" type="ORF">SAMN04489866_10827</name>
</gene>
<protein>
    <submittedName>
        <fullName evidence="2">Uncharacterized protein</fullName>
    </submittedName>
</protein>
<accession>A0A1G6XYB2</accession>
<dbReference type="AlphaFoldDB" id="A0A1G6XYB2"/>
<reference evidence="2 3" key="1">
    <citation type="submission" date="2016-10" db="EMBL/GenBank/DDBJ databases">
        <authorList>
            <person name="de Groot N.N."/>
        </authorList>
    </citation>
    <scope>NUCLEOTIDE SEQUENCE [LARGE SCALE GENOMIC DNA]</scope>
    <source>
        <strain evidence="2 3">DSM 20475</strain>
    </source>
</reference>
<name>A0A1G6XYB2_PEPNI</name>
<evidence type="ECO:0000256" key="1">
    <source>
        <dbReference type="SAM" id="Phobius"/>
    </source>
</evidence>
<keyword evidence="1" id="KW-0472">Membrane</keyword>
<dbReference type="RefSeq" id="WP_091791987.1">
    <property type="nucleotide sequence ID" value="NZ_FNAF01000008.1"/>
</dbReference>
<proteinExistence type="predicted"/>
<dbReference type="STRING" id="2741.SAMN04489866_10827"/>
<keyword evidence="1" id="KW-0812">Transmembrane</keyword>